<dbReference type="STRING" id="6185.A0A094ZTJ1"/>
<gene>
    <name evidence="8" type="ORF">MS3_04718</name>
</gene>
<dbReference type="GO" id="GO:0033550">
    <property type="term" value="F:MAP kinase tyrosine phosphatase activity"/>
    <property type="evidence" value="ECO:0007669"/>
    <property type="project" value="TreeGrafter"/>
</dbReference>
<dbReference type="InterPro" id="IPR003595">
    <property type="entry name" value="Tyr_Pase_cat"/>
</dbReference>
<dbReference type="InterPro" id="IPR020422">
    <property type="entry name" value="TYR_PHOSPHATASE_DUAL_dom"/>
</dbReference>
<feature type="region of interest" description="Disordered" evidence="7">
    <location>
        <begin position="641"/>
        <end position="673"/>
    </location>
</feature>
<evidence type="ECO:0000256" key="1">
    <source>
        <dbReference type="ARBA" id="ARBA00004123"/>
    </source>
</evidence>
<dbReference type="Pfam" id="PF00782">
    <property type="entry name" value="DSPc"/>
    <property type="match status" value="1"/>
</dbReference>
<dbReference type="InterPro" id="IPR000340">
    <property type="entry name" value="Dual-sp_phosphatase_cat-dom"/>
</dbReference>
<feature type="compositionally biased region" description="Polar residues" evidence="7">
    <location>
        <begin position="532"/>
        <end position="541"/>
    </location>
</feature>
<evidence type="ECO:0000256" key="7">
    <source>
        <dbReference type="SAM" id="MobiDB-lite"/>
    </source>
</evidence>
<evidence type="ECO:0000256" key="6">
    <source>
        <dbReference type="ARBA" id="ARBA00023242"/>
    </source>
</evidence>
<evidence type="ECO:0000256" key="4">
    <source>
        <dbReference type="ARBA" id="ARBA00022801"/>
    </source>
</evidence>
<dbReference type="PANTHER" id="PTHR10159:SF533">
    <property type="entry name" value="TYROSINE-PROTEIN PHOSPHATASE VHP-1"/>
    <property type="match status" value="1"/>
</dbReference>
<dbReference type="Gene3D" id="3.40.250.10">
    <property type="entry name" value="Rhodanese-like domain"/>
    <property type="match status" value="1"/>
</dbReference>
<dbReference type="PANTHER" id="PTHR10159">
    <property type="entry name" value="DUAL SPECIFICITY PROTEIN PHOSPHATASE"/>
    <property type="match status" value="1"/>
</dbReference>
<dbReference type="InterPro" id="IPR036873">
    <property type="entry name" value="Rhodanese-like_dom_sf"/>
</dbReference>
<dbReference type="PROSITE" id="PS50206">
    <property type="entry name" value="RHODANESE_3"/>
    <property type="match status" value="1"/>
</dbReference>
<dbReference type="GO" id="GO:0043409">
    <property type="term" value="P:negative regulation of MAPK cascade"/>
    <property type="evidence" value="ECO:0007669"/>
    <property type="project" value="TreeGrafter"/>
</dbReference>
<evidence type="ECO:0000256" key="5">
    <source>
        <dbReference type="ARBA" id="ARBA00022912"/>
    </source>
</evidence>
<keyword evidence="5" id="KW-0904">Protein phosphatase</keyword>
<feature type="compositionally biased region" description="Polar residues" evidence="7">
    <location>
        <begin position="235"/>
        <end position="245"/>
    </location>
</feature>
<keyword evidence="6" id="KW-0539">Nucleus</keyword>
<feature type="region of interest" description="Disordered" evidence="7">
    <location>
        <begin position="875"/>
        <end position="911"/>
    </location>
</feature>
<organism evidence="8">
    <name type="scientific">Schistosoma haematobium</name>
    <name type="common">Blood fluke</name>
    <dbReference type="NCBI Taxonomy" id="6185"/>
    <lineage>
        <taxon>Eukaryota</taxon>
        <taxon>Metazoa</taxon>
        <taxon>Spiralia</taxon>
        <taxon>Lophotrochozoa</taxon>
        <taxon>Platyhelminthes</taxon>
        <taxon>Trematoda</taxon>
        <taxon>Digenea</taxon>
        <taxon>Strigeidida</taxon>
        <taxon>Schistosomatoidea</taxon>
        <taxon>Schistosomatidae</taxon>
        <taxon>Schistosoma</taxon>
    </lineage>
</organism>
<sequence length="911" mass="99278">MDALGALERKVIYTEASSIYEAIRLNQKVILLDSRSFMVYNTSHIHTAINIGGNRAFQRKFSQNQVGSLRISRHLRIKVPLDLLLCKLTNLENPTELRKLPIVVYDEFIDSVLNLIPGCFLFSLLTQLTLKFPVVFLLKGGFLGFQASFPELCWINTEKVAGEDFAEYYQCDCRLEQILDACLGYSSSSDFSKISASEYDILSASATSTHPTSISSISSISSKSTPSSFQIPSKEQFSGGISRTLSPDVPVDNRSRSIIEMKVDNTGSTLTRPSPILPHLILGSQEDANSSTICKRYGITHILNVSLEGSIPSHIPSQNFYQIPVNDNYTDLMTPYFKDAFAFIESAKAAHGRVLIHCSAGISRSPTLAIAYLMYSCRMKMHEAYDVVKSGRNSVAPNFNFLGQLLEFEHQLHDSGCSEASIPIDSTPTFDSPASSCSILSMSAEMQSSSMLKSGLHSSSLSLNLTPTSPKILSKKRERPTYLGLEATSSFAGVLGGSVGKSSLHCGGSVRPIPESGISPTEEKRSRVSALLSPTQSSNPLLPSPCTGLSKLEISSPLEEYRSLLSVSRAPSSFVPAHVLPGPESAIQILKFKPFLSSYTSLQTLKFEPCSTVMPPHPIQLTATLSPASILRLRRSSSTVGTARPTLLAQRRLSSHASAPPTPRPVSTDGSHPVYRSILHPHGAFRLPSNLPSTSSSRVRELSPSTPISQEPKLEYEQLQKCNANVVGNESFKSQVSPTGCSKFLSYCRKPSLPVNLLRSHSNESLNRSYIKSDKFQGCLISSSRCFNTSNLSRSAPSQRDIDLVFFGDQGYSNNSSHLFSLRRSLPVPGELTSSSPMDSKRFDPGQLSTNLKITNIATTMRLIPKGTSVDTSCRLQQQSFVQSSGSSSPSPSASHNSPHNSSSYSLFPIS</sequence>
<dbReference type="GO" id="GO:0017017">
    <property type="term" value="F:MAP kinase tyrosine/serine/threonine phosphatase activity"/>
    <property type="evidence" value="ECO:0007669"/>
    <property type="project" value="InterPro"/>
</dbReference>
<dbReference type="GO" id="GO:0005737">
    <property type="term" value="C:cytoplasm"/>
    <property type="evidence" value="ECO:0007669"/>
    <property type="project" value="TreeGrafter"/>
</dbReference>
<reference evidence="8" key="1">
    <citation type="journal article" date="2012" name="Nat. Genet.">
        <title>Whole-genome sequence of Schistosoma haematobium.</title>
        <authorList>
            <person name="Young N.D."/>
            <person name="Jex A.R."/>
            <person name="Li B."/>
            <person name="Liu S."/>
            <person name="Yang L."/>
            <person name="Xiong Z."/>
            <person name="Li Y."/>
            <person name="Cantacessi C."/>
            <person name="Hall R.S."/>
            <person name="Xu X."/>
            <person name="Chen F."/>
            <person name="Wu X."/>
            <person name="Zerlotini A."/>
            <person name="Oliveira G."/>
            <person name="Hofmann A."/>
            <person name="Zhang G."/>
            <person name="Fang X."/>
            <person name="Kang Y."/>
            <person name="Campbell B.E."/>
            <person name="Loukas A."/>
            <person name="Ranganathan S."/>
            <person name="Rollinson D."/>
            <person name="Rinaldi G."/>
            <person name="Brindley P.J."/>
            <person name="Yang H."/>
            <person name="Wang J."/>
            <person name="Wang J."/>
            <person name="Gasser R.B."/>
        </authorList>
    </citation>
    <scope>NUCLEOTIDE SEQUENCE [LARGE SCALE GENOMIC DNA]</scope>
</reference>
<dbReference type="EMBL" id="KL250774">
    <property type="protein sequence ID" value="KGB36429.1"/>
    <property type="molecule type" value="Genomic_DNA"/>
</dbReference>
<evidence type="ECO:0000313" key="8">
    <source>
        <dbReference type="EMBL" id="KGB36429.1"/>
    </source>
</evidence>
<feature type="compositionally biased region" description="Low complexity" evidence="7">
    <location>
        <begin position="884"/>
        <end position="911"/>
    </location>
</feature>
<dbReference type="InterPro" id="IPR008343">
    <property type="entry name" value="MKP"/>
</dbReference>
<name>A0A094ZTJ1_SCHHA</name>
<dbReference type="SUPFAM" id="SSF52799">
    <property type="entry name" value="(Phosphotyrosine protein) phosphatases II"/>
    <property type="match status" value="1"/>
</dbReference>
<dbReference type="AlphaFoldDB" id="A0A094ZTJ1"/>
<dbReference type="GO" id="GO:0008330">
    <property type="term" value="F:protein tyrosine/threonine phosphatase activity"/>
    <property type="evidence" value="ECO:0007669"/>
    <property type="project" value="TreeGrafter"/>
</dbReference>
<evidence type="ECO:0000256" key="2">
    <source>
        <dbReference type="ARBA" id="ARBA00008601"/>
    </source>
</evidence>
<dbReference type="InterPro" id="IPR001763">
    <property type="entry name" value="Rhodanese-like_dom"/>
</dbReference>
<feature type="region of interest" description="Disordered" evidence="7">
    <location>
        <begin position="685"/>
        <end position="710"/>
    </location>
</feature>
<dbReference type="Pfam" id="PF00581">
    <property type="entry name" value="Rhodanese"/>
    <property type="match status" value="1"/>
</dbReference>
<dbReference type="Gene3D" id="3.90.190.10">
    <property type="entry name" value="Protein tyrosine phosphatase superfamily"/>
    <property type="match status" value="1"/>
</dbReference>
<comment type="similarity">
    <text evidence="2">Belongs to the protein-tyrosine phosphatase family. Non-receptor class dual specificity subfamily.</text>
</comment>
<dbReference type="PRINTS" id="PR01764">
    <property type="entry name" value="MAPKPHPHTASE"/>
</dbReference>
<dbReference type="PROSITE" id="PS50056">
    <property type="entry name" value="TYR_PHOSPHATASE_2"/>
    <property type="match status" value="1"/>
</dbReference>
<dbReference type="InterPro" id="IPR029021">
    <property type="entry name" value="Prot-tyrosine_phosphatase-like"/>
</dbReference>
<feature type="region of interest" description="Disordered" evidence="7">
    <location>
        <begin position="506"/>
        <end position="544"/>
    </location>
</feature>
<dbReference type="GO" id="GO:0005634">
    <property type="term" value="C:nucleus"/>
    <property type="evidence" value="ECO:0007669"/>
    <property type="project" value="UniProtKB-SubCell"/>
</dbReference>
<feature type="region of interest" description="Disordered" evidence="7">
    <location>
        <begin position="219"/>
        <end position="249"/>
    </location>
</feature>
<dbReference type="SMART" id="SM00195">
    <property type="entry name" value="DSPc"/>
    <property type="match status" value="1"/>
</dbReference>
<protein>
    <recommendedName>
        <fullName evidence="3">protein-tyrosine-phosphatase</fullName>
        <ecNumber evidence="3">3.1.3.48</ecNumber>
    </recommendedName>
</protein>
<keyword evidence="4" id="KW-0378">Hydrolase</keyword>
<dbReference type="SUPFAM" id="SSF52821">
    <property type="entry name" value="Rhodanese/Cell cycle control phosphatase"/>
    <property type="match status" value="1"/>
</dbReference>
<proteinExistence type="inferred from homology"/>
<dbReference type="PROSITE" id="PS00383">
    <property type="entry name" value="TYR_PHOSPHATASE_1"/>
    <property type="match status" value="1"/>
</dbReference>
<evidence type="ECO:0000256" key="3">
    <source>
        <dbReference type="ARBA" id="ARBA00013064"/>
    </source>
</evidence>
<comment type="subcellular location">
    <subcellularLocation>
        <location evidence="1">Nucleus</location>
    </subcellularLocation>
</comment>
<dbReference type="InterPro" id="IPR016130">
    <property type="entry name" value="Tyr_Pase_AS"/>
</dbReference>
<dbReference type="PROSITE" id="PS50054">
    <property type="entry name" value="TYR_PHOSPHATASE_DUAL"/>
    <property type="match status" value="1"/>
</dbReference>
<feature type="compositionally biased region" description="Polar residues" evidence="7">
    <location>
        <begin position="690"/>
        <end position="709"/>
    </location>
</feature>
<dbReference type="InterPro" id="IPR000387">
    <property type="entry name" value="Tyr_Pase_dom"/>
</dbReference>
<dbReference type="EC" id="3.1.3.48" evidence="3"/>
<feature type="compositionally biased region" description="Low complexity" evidence="7">
    <location>
        <begin position="219"/>
        <end position="233"/>
    </location>
</feature>
<dbReference type="SMART" id="SM00404">
    <property type="entry name" value="PTPc_motif"/>
    <property type="match status" value="1"/>
</dbReference>
<accession>A0A094ZTJ1</accession>